<keyword evidence="4 6" id="KW-1133">Transmembrane helix</keyword>
<organism evidence="8 9">
    <name type="scientific">Nitratireductor mangrovi</name>
    <dbReference type="NCBI Taxonomy" id="2599600"/>
    <lineage>
        <taxon>Bacteria</taxon>
        <taxon>Pseudomonadati</taxon>
        <taxon>Pseudomonadota</taxon>
        <taxon>Alphaproteobacteria</taxon>
        <taxon>Hyphomicrobiales</taxon>
        <taxon>Phyllobacteriaceae</taxon>
        <taxon>Nitratireductor</taxon>
    </lineage>
</organism>
<dbReference type="EMBL" id="CP042301">
    <property type="protein sequence ID" value="QDZ01144.1"/>
    <property type="molecule type" value="Genomic_DNA"/>
</dbReference>
<keyword evidence="9" id="KW-1185">Reference proteome</keyword>
<protein>
    <submittedName>
        <fullName evidence="8">DMT family transporter</fullName>
    </submittedName>
</protein>
<feature type="transmembrane region" description="Helical" evidence="6">
    <location>
        <begin position="92"/>
        <end position="110"/>
    </location>
</feature>
<reference evidence="8" key="1">
    <citation type="submission" date="2020-04" db="EMBL/GenBank/DDBJ databases">
        <title>Nitratireductor sp. nov. isolated from mangrove soil.</title>
        <authorList>
            <person name="Ye Y."/>
        </authorList>
    </citation>
    <scope>NUCLEOTIDE SEQUENCE</scope>
    <source>
        <strain evidence="8">SY7</strain>
    </source>
</reference>
<evidence type="ECO:0000259" key="7">
    <source>
        <dbReference type="Pfam" id="PF00892"/>
    </source>
</evidence>
<evidence type="ECO:0000256" key="6">
    <source>
        <dbReference type="SAM" id="Phobius"/>
    </source>
</evidence>
<comment type="similarity">
    <text evidence="2">Belongs to the drug/metabolite transporter (DMT) superfamily. 10 TMS drug/metabolite exporter (DME) (TC 2.A.7.3) family.</text>
</comment>
<dbReference type="PANTHER" id="PTHR22911:SF6">
    <property type="entry name" value="SOLUTE CARRIER FAMILY 35 MEMBER G1"/>
    <property type="match status" value="1"/>
</dbReference>
<comment type="subcellular location">
    <subcellularLocation>
        <location evidence="1">Membrane</location>
        <topology evidence="1">Multi-pass membrane protein</topology>
    </subcellularLocation>
</comment>
<evidence type="ECO:0000256" key="2">
    <source>
        <dbReference type="ARBA" id="ARBA00009853"/>
    </source>
</evidence>
<sequence>MGGDRNRQGEVTGDADGARRPLTGITLKVTSVCAFVAMSTFIKASGDVPPGQIVFFRSLFAIIPVVAVMAFRRELAVAFRTSRPAGHIARGLVGVTAMGLGFFALTRLPLPEWVAINYAQPLIVVVFSALFLGEKVRIFRWTAVLIGLVGVTIVSWPKLTVLTSGSSLGRDEALGVIAVLAGAAVSAVAMLLVRRLVLTERSPTIVFWFSITSTAMGLLTIPFGWAALDAAQATFLVMAGLCGGVGQILMTESYRHADMSTIAPFEYTSMILAIAIGFFIFSEVPTPHTIVGGAIVVLAGLFIIWREHRLGLPRGAARKVTPTQG</sequence>
<dbReference type="GO" id="GO:0016020">
    <property type="term" value="C:membrane"/>
    <property type="evidence" value="ECO:0007669"/>
    <property type="project" value="UniProtKB-SubCell"/>
</dbReference>
<feature type="transmembrane region" description="Helical" evidence="6">
    <location>
        <begin position="287"/>
        <end position="305"/>
    </location>
</feature>
<evidence type="ECO:0000313" key="8">
    <source>
        <dbReference type="EMBL" id="QDZ01144.1"/>
    </source>
</evidence>
<proteinExistence type="inferred from homology"/>
<dbReference type="SUPFAM" id="SSF103481">
    <property type="entry name" value="Multidrug resistance efflux transporter EmrE"/>
    <property type="match status" value="2"/>
</dbReference>
<feature type="transmembrane region" description="Helical" evidence="6">
    <location>
        <begin position="116"/>
        <end position="133"/>
    </location>
</feature>
<dbReference type="InterPro" id="IPR000620">
    <property type="entry name" value="EamA_dom"/>
</dbReference>
<feature type="transmembrane region" description="Helical" evidence="6">
    <location>
        <begin position="205"/>
        <end position="225"/>
    </location>
</feature>
<dbReference type="PANTHER" id="PTHR22911">
    <property type="entry name" value="ACYL-MALONYL CONDENSING ENZYME-RELATED"/>
    <property type="match status" value="1"/>
</dbReference>
<gene>
    <name evidence="8" type="ORF">FQ775_12570</name>
</gene>
<dbReference type="InterPro" id="IPR037185">
    <property type="entry name" value="EmrE-like"/>
</dbReference>
<keyword evidence="3 6" id="KW-0812">Transmembrane</keyword>
<name>A0A5B8KZG1_9HYPH</name>
<feature type="transmembrane region" description="Helical" evidence="6">
    <location>
        <begin position="231"/>
        <end position="250"/>
    </location>
</feature>
<evidence type="ECO:0000256" key="1">
    <source>
        <dbReference type="ARBA" id="ARBA00004141"/>
    </source>
</evidence>
<feature type="transmembrane region" description="Helical" evidence="6">
    <location>
        <begin position="262"/>
        <end position="281"/>
    </location>
</feature>
<dbReference type="KEGG" id="niy:FQ775_12570"/>
<evidence type="ECO:0000256" key="5">
    <source>
        <dbReference type="ARBA" id="ARBA00023136"/>
    </source>
</evidence>
<dbReference type="AlphaFoldDB" id="A0A5B8KZG1"/>
<accession>A0A5B8KZG1</accession>
<dbReference type="Proteomes" id="UP000321389">
    <property type="component" value="Chromosome"/>
</dbReference>
<feature type="transmembrane region" description="Helical" evidence="6">
    <location>
        <begin position="54"/>
        <end position="71"/>
    </location>
</feature>
<feature type="domain" description="EamA" evidence="7">
    <location>
        <begin position="23"/>
        <end position="155"/>
    </location>
</feature>
<feature type="transmembrane region" description="Helical" evidence="6">
    <location>
        <begin position="176"/>
        <end position="193"/>
    </location>
</feature>
<evidence type="ECO:0000256" key="3">
    <source>
        <dbReference type="ARBA" id="ARBA00022692"/>
    </source>
</evidence>
<feature type="transmembrane region" description="Helical" evidence="6">
    <location>
        <begin position="21"/>
        <end position="42"/>
    </location>
</feature>
<evidence type="ECO:0000313" key="9">
    <source>
        <dbReference type="Proteomes" id="UP000321389"/>
    </source>
</evidence>
<dbReference type="Pfam" id="PF00892">
    <property type="entry name" value="EamA"/>
    <property type="match status" value="2"/>
</dbReference>
<evidence type="ECO:0000256" key="4">
    <source>
        <dbReference type="ARBA" id="ARBA00022989"/>
    </source>
</evidence>
<feature type="domain" description="EamA" evidence="7">
    <location>
        <begin position="174"/>
        <end position="304"/>
    </location>
</feature>
<feature type="transmembrane region" description="Helical" evidence="6">
    <location>
        <begin position="138"/>
        <end position="156"/>
    </location>
</feature>
<dbReference type="OrthoDB" id="8478503at2"/>
<keyword evidence="5 6" id="KW-0472">Membrane</keyword>